<dbReference type="AlphaFoldDB" id="A0A2T9YII5"/>
<proteinExistence type="predicted"/>
<evidence type="ECO:0000313" key="2">
    <source>
        <dbReference type="Proteomes" id="UP000245383"/>
    </source>
</evidence>
<dbReference type="EMBL" id="MBFR01000172">
    <property type="protein sequence ID" value="PVU92166.1"/>
    <property type="molecule type" value="Genomic_DNA"/>
</dbReference>
<gene>
    <name evidence="1" type="ORF">BB561_004009</name>
</gene>
<organism evidence="1 2">
    <name type="scientific">Smittium simulii</name>
    <dbReference type="NCBI Taxonomy" id="133385"/>
    <lineage>
        <taxon>Eukaryota</taxon>
        <taxon>Fungi</taxon>
        <taxon>Fungi incertae sedis</taxon>
        <taxon>Zoopagomycota</taxon>
        <taxon>Kickxellomycotina</taxon>
        <taxon>Harpellomycetes</taxon>
        <taxon>Harpellales</taxon>
        <taxon>Legeriomycetaceae</taxon>
        <taxon>Smittium</taxon>
    </lineage>
</organism>
<keyword evidence="2" id="KW-1185">Reference proteome</keyword>
<name>A0A2T9YII5_9FUNG</name>
<reference evidence="1 2" key="1">
    <citation type="journal article" date="2018" name="MBio">
        <title>Comparative Genomics Reveals the Core Gene Toolbox for the Fungus-Insect Symbiosis.</title>
        <authorList>
            <person name="Wang Y."/>
            <person name="Stata M."/>
            <person name="Wang W."/>
            <person name="Stajich J.E."/>
            <person name="White M.M."/>
            <person name="Moncalvo J.M."/>
        </authorList>
    </citation>
    <scope>NUCLEOTIDE SEQUENCE [LARGE SCALE GENOMIC DNA]</scope>
    <source>
        <strain evidence="1 2">SWE-8-4</strain>
    </source>
</reference>
<sequence length="500" mass="56843">MMTMNPEQMYHSDTNNILKARQNTLFESYNNSNSKDLSSKIAFPKLRISSNGETNAPSETFNSDCTNSTTFNENCFSDFLLNKLNDNKSSKAIKNSLKAENKITNDSNEQLQSLNRRIFNQNIRFFADPDSNETINIDPKLLKIMRNKSMTLKKSYSVDSLAINDSRKHEDSSYFFAQELAQNLSIARGHEQLKILANNNTNSHQDLGASLNNNKDNLDNVTSFTDLKTNAKDISEDTSKIERGANAKNCKDDQRMSRFLPTLNKSNTLLDMNNMLDTMFPDQNVRPSKAEKTLSKHLFGGPYINKTKSCLFLNEYLRVDEDHIANVQQSTTEDKVFELDPKITQEVHENVASFLNNFKSSWLLDSDQKYEDTLMQSPIQPFSISDPKVNSAKNDSANFDSTYSNSARSSFSKESVHNFNRNHTLSQTKDHSIRPAFFAETPVTIPKRAYFVKNKPTLDRPNSINLEISKHPEPKTSPAKEFVDSSLLFLSAAFTCLKRK</sequence>
<comment type="caution">
    <text evidence="1">The sequence shown here is derived from an EMBL/GenBank/DDBJ whole genome shotgun (WGS) entry which is preliminary data.</text>
</comment>
<accession>A0A2T9YII5</accession>
<dbReference type="OrthoDB" id="10686349at2759"/>
<evidence type="ECO:0000313" key="1">
    <source>
        <dbReference type="EMBL" id="PVU92166.1"/>
    </source>
</evidence>
<protein>
    <submittedName>
        <fullName evidence="1">Uncharacterized protein</fullName>
    </submittedName>
</protein>
<dbReference type="Proteomes" id="UP000245383">
    <property type="component" value="Unassembled WGS sequence"/>
</dbReference>